<dbReference type="CDD" id="cd08601">
    <property type="entry name" value="GDPD_SaGlpQ_like"/>
    <property type="match status" value="1"/>
</dbReference>
<name>A0AA49JSE7_9BACT</name>
<dbReference type="GO" id="GO:0008081">
    <property type="term" value="F:phosphoric diester hydrolase activity"/>
    <property type="evidence" value="ECO:0007669"/>
    <property type="project" value="InterPro"/>
</dbReference>
<dbReference type="RefSeq" id="WP_367886818.1">
    <property type="nucleotide sequence ID" value="NZ_CP130612.1"/>
</dbReference>
<dbReference type="InterPro" id="IPR030395">
    <property type="entry name" value="GP_PDE_dom"/>
</dbReference>
<dbReference type="GO" id="GO:0006629">
    <property type="term" value="P:lipid metabolic process"/>
    <property type="evidence" value="ECO:0007669"/>
    <property type="project" value="InterPro"/>
</dbReference>
<sequence length="278" mass="30696">MRLLRALPLLLTGCIAADVQVIAHRGASWDAPEHTAAAWDLALAQGADWIEQDLQMTRDGQLVVLHDDSLDRTARGPAADCTGLVREKTRAQLANCEVGSWFNAEYPDRAQASYVGARIATLDEVLTRYAGRARFYIETKRPEDAPGMEDSLLAVLRRHGLVGRGAQEGRVLVQSFSPASLRRLHALEPRLQLVQLWDDDIAPDRLEALLDSVRAYAVGFGPARRLVSQRLVDAAHARGLDVHPYTVNAEPVMAFLFDLGVDGMFTDRPAALRAMLRR</sequence>
<dbReference type="PANTHER" id="PTHR46211">
    <property type="entry name" value="GLYCEROPHOSPHORYL DIESTER PHOSPHODIESTERASE"/>
    <property type="match status" value="1"/>
</dbReference>
<dbReference type="Pfam" id="PF03009">
    <property type="entry name" value="GDPD"/>
    <property type="match status" value="1"/>
</dbReference>
<dbReference type="PROSITE" id="PS51704">
    <property type="entry name" value="GP_PDE"/>
    <property type="match status" value="1"/>
</dbReference>
<dbReference type="InterPro" id="IPR017946">
    <property type="entry name" value="PLC-like_Pdiesterase_TIM-brl"/>
</dbReference>
<evidence type="ECO:0000313" key="2">
    <source>
        <dbReference type="EMBL" id="WKW11116.1"/>
    </source>
</evidence>
<dbReference type="Gene3D" id="3.20.20.190">
    <property type="entry name" value="Phosphatidylinositol (PI) phosphodiesterase"/>
    <property type="match status" value="1"/>
</dbReference>
<reference evidence="2" key="1">
    <citation type="submission" date="2023-07" db="EMBL/GenBank/DDBJ databases">
        <authorList>
            <person name="Haufschild T."/>
            <person name="Kallscheuer N."/>
            <person name="Hammer J."/>
            <person name="Kohn T."/>
            <person name="Kabuu M."/>
            <person name="Jogler M."/>
            <person name="Wohfarth N."/>
            <person name="Heuer A."/>
            <person name="Rohde M."/>
            <person name="van Teeseling M.C.F."/>
            <person name="Jogler C."/>
        </authorList>
    </citation>
    <scope>NUCLEOTIDE SEQUENCE</scope>
    <source>
        <strain evidence="2">Strain 138</strain>
        <strain evidence="3">Strain 318</strain>
    </source>
</reference>
<feature type="domain" description="GP-PDE" evidence="1">
    <location>
        <begin position="19"/>
        <end position="276"/>
    </location>
</feature>
<protein>
    <submittedName>
        <fullName evidence="2">Glycerophosphodiester phosphodiesterase</fullName>
    </submittedName>
</protein>
<proteinExistence type="predicted"/>
<dbReference type="AlphaFoldDB" id="A0AA49JSE7"/>
<evidence type="ECO:0000313" key="4">
    <source>
        <dbReference type="Proteomes" id="UP001229955"/>
    </source>
</evidence>
<dbReference type="KEGG" id="pspc:Strain318_000351"/>
<dbReference type="EMBL" id="CP130612">
    <property type="protein sequence ID" value="WKW11116.1"/>
    <property type="molecule type" value="Genomic_DNA"/>
</dbReference>
<dbReference type="SUPFAM" id="SSF51695">
    <property type="entry name" value="PLC-like phosphodiesterases"/>
    <property type="match status" value="1"/>
</dbReference>
<accession>A0AA49JXW0</accession>
<keyword evidence="4" id="KW-1185">Reference proteome</keyword>
<dbReference type="EMBL" id="CP130613">
    <property type="protein sequence ID" value="WKW14026.1"/>
    <property type="molecule type" value="Genomic_DNA"/>
</dbReference>
<dbReference type="Proteomes" id="UP001229955">
    <property type="component" value="Chromosome"/>
</dbReference>
<evidence type="ECO:0000313" key="3">
    <source>
        <dbReference type="EMBL" id="WKW14026.1"/>
    </source>
</evidence>
<gene>
    <name evidence="2" type="ORF">Strain138_000351</name>
    <name evidence="3" type="ORF">Strain318_000351</name>
</gene>
<organism evidence="2">
    <name type="scientific">Pseudogemmatithrix spongiicola</name>
    <dbReference type="NCBI Taxonomy" id="3062599"/>
    <lineage>
        <taxon>Bacteria</taxon>
        <taxon>Pseudomonadati</taxon>
        <taxon>Gemmatimonadota</taxon>
        <taxon>Gemmatimonadia</taxon>
        <taxon>Gemmatimonadales</taxon>
        <taxon>Gemmatimonadaceae</taxon>
        <taxon>Pseudogemmatithrix</taxon>
    </lineage>
</organism>
<dbReference type="PANTHER" id="PTHR46211:SF7">
    <property type="entry name" value="GLYCEROPHOSPHODIESTER PHOSPHODIESTERASE"/>
    <property type="match status" value="1"/>
</dbReference>
<accession>A0AA49JSE7</accession>
<evidence type="ECO:0000259" key="1">
    <source>
        <dbReference type="PROSITE" id="PS51704"/>
    </source>
</evidence>